<accession>A0ABD0K454</accession>
<dbReference type="PROSITE" id="PS50262">
    <property type="entry name" value="G_PROTEIN_RECEP_F1_2"/>
    <property type="match status" value="1"/>
</dbReference>
<dbReference type="InterPro" id="IPR050569">
    <property type="entry name" value="TAAR"/>
</dbReference>
<dbReference type="InterPro" id="IPR000276">
    <property type="entry name" value="GPCR_Rhodpsn"/>
</dbReference>
<keyword evidence="12" id="KW-1185">Reference proteome</keyword>
<sequence>MNGTLSSNSTSHAQFGGTINIASIVLGFVIVVLNARAVVTIGRTRALKTTSNIYVASLAVTDVMVGSMLFVMKLVEHLGYCEWLDDNKLASVGAFCLTLTAYMASTLTTVAIAVDRYAYISWPNFYKSNVTPRRVVLSMLPVWTVSFGLAVLMTALKSAGQGQGQGCPRSVPGKESVYVVSPVYVISCVISGTMYARISRVALRHRKAIAAATPAAPISTREEQGPSAPSSQQQFAQRIRGMKMFLVVFGAFFVCYTPYMVVHALHRLVIPVHSTVYNICLFLLAFNSFLNVPIFLSLNAEFREAFGPACFRSHRLNQTRARDGDVTDAA</sequence>
<dbReference type="GO" id="GO:0005886">
    <property type="term" value="C:plasma membrane"/>
    <property type="evidence" value="ECO:0007669"/>
    <property type="project" value="UniProtKB-SubCell"/>
</dbReference>
<evidence type="ECO:0000256" key="2">
    <source>
        <dbReference type="ARBA" id="ARBA00022475"/>
    </source>
</evidence>
<gene>
    <name evidence="11" type="ORF">BaRGS_00026726</name>
</gene>
<dbReference type="PANTHER" id="PTHR24249">
    <property type="entry name" value="HISTAMINE RECEPTOR-RELATED G-PROTEIN COUPLED RECEPTOR"/>
    <property type="match status" value="1"/>
</dbReference>
<feature type="transmembrane region" description="Helical" evidence="9">
    <location>
        <begin position="176"/>
        <end position="196"/>
    </location>
</feature>
<dbReference type="Proteomes" id="UP001519460">
    <property type="component" value="Unassembled WGS sequence"/>
</dbReference>
<feature type="transmembrane region" description="Helical" evidence="9">
    <location>
        <begin position="244"/>
        <end position="264"/>
    </location>
</feature>
<feature type="transmembrane region" description="Helical" evidence="9">
    <location>
        <begin position="92"/>
        <end position="114"/>
    </location>
</feature>
<dbReference type="GO" id="GO:0004930">
    <property type="term" value="F:G protein-coupled receptor activity"/>
    <property type="evidence" value="ECO:0007669"/>
    <property type="project" value="UniProtKB-KW"/>
</dbReference>
<dbReference type="Pfam" id="PF00001">
    <property type="entry name" value="7tm_1"/>
    <property type="match status" value="1"/>
</dbReference>
<comment type="caution">
    <text evidence="11">The sequence shown here is derived from an EMBL/GenBank/DDBJ whole genome shotgun (WGS) entry which is preliminary data.</text>
</comment>
<protein>
    <recommendedName>
        <fullName evidence="10">G-protein coupled receptors family 1 profile domain-containing protein</fullName>
    </recommendedName>
</protein>
<proteinExistence type="predicted"/>
<dbReference type="SUPFAM" id="SSF81321">
    <property type="entry name" value="Family A G protein-coupled receptor-like"/>
    <property type="match status" value="1"/>
</dbReference>
<evidence type="ECO:0000256" key="1">
    <source>
        <dbReference type="ARBA" id="ARBA00004651"/>
    </source>
</evidence>
<evidence type="ECO:0000256" key="9">
    <source>
        <dbReference type="SAM" id="Phobius"/>
    </source>
</evidence>
<keyword evidence="6 9" id="KW-0472">Membrane</keyword>
<dbReference type="Gene3D" id="1.20.1070.10">
    <property type="entry name" value="Rhodopsin 7-helix transmembrane proteins"/>
    <property type="match status" value="1"/>
</dbReference>
<dbReference type="EMBL" id="JACVVK020000252">
    <property type="protein sequence ID" value="KAK7482034.1"/>
    <property type="molecule type" value="Genomic_DNA"/>
</dbReference>
<keyword evidence="2" id="KW-1003">Cell membrane</keyword>
<keyword evidence="7" id="KW-0675">Receptor</keyword>
<feature type="transmembrane region" description="Helical" evidence="9">
    <location>
        <begin position="12"/>
        <end position="33"/>
    </location>
</feature>
<dbReference type="InterPro" id="IPR017452">
    <property type="entry name" value="GPCR_Rhodpsn_7TM"/>
</dbReference>
<evidence type="ECO:0000256" key="3">
    <source>
        <dbReference type="ARBA" id="ARBA00022692"/>
    </source>
</evidence>
<evidence type="ECO:0000256" key="8">
    <source>
        <dbReference type="ARBA" id="ARBA00023224"/>
    </source>
</evidence>
<feature type="domain" description="G-protein coupled receptors family 1 profile" evidence="10">
    <location>
        <begin position="33"/>
        <end position="295"/>
    </location>
</feature>
<reference evidence="11 12" key="1">
    <citation type="journal article" date="2023" name="Sci. Data">
        <title>Genome assembly of the Korean intertidal mud-creeper Batillaria attramentaria.</title>
        <authorList>
            <person name="Patra A.K."/>
            <person name="Ho P.T."/>
            <person name="Jun S."/>
            <person name="Lee S.J."/>
            <person name="Kim Y."/>
            <person name="Won Y.J."/>
        </authorList>
    </citation>
    <scope>NUCLEOTIDE SEQUENCE [LARGE SCALE GENOMIC DNA]</scope>
    <source>
        <strain evidence="11">Wonlab-2016</strain>
    </source>
</reference>
<comment type="subcellular location">
    <subcellularLocation>
        <location evidence="1">Cell membrane</location>
        <topology evidence="1">Multi-pass membrane protein</topology>
    </subcellularLocation>
</comment>
<organism evidence="11 12">
    <name type="scientific">Batillaria attramentaria</name>
    <dbReference type="NCBI Taxonomy" id="370345"/>
    <lineage>
        <taxon>Eukaryota</taxon>
        <taxon>Metazoa</taxon>
        <taxon>Spiralia</taxon>
        <taxon>Lophotrochozoa</taxon>
        <taxon>Mollusca</taxon>
        <taxon>Gastropoda</taxon>
        <taxon>Caenogastropoda</taxon>
        <taxon>Sorbeoconcha</taxon>
        <taxon>Cerithioidea</taxon>
        <taxon>Batillariidae</taxon>
        <taxon>Batillaria</taxon>
    </lineage>
</organism>
<evidence type="ECO:0000256" key="6">
    <source>
        <dbReference type="ARBA" id="ARBA00023136"/>
    </source>
</evidence>
<dbReference type="PANTHER" id="PTHR24249:SF372">
    <property type="entry name" value="G-PROTEIN COUPLED RECEPTORS FAMILY 1 PROFILE DOMAIN-CONTAINING PROTEIN"/>
    <property type="match status" value="1"/>
</dbReference>
<feature type="transmembrane region" description="Helical" evidence="9">
    <location>
        <begin position="53"/>
        <end position="72"/>
    </location>
</feature>
<name>A0ABD0K454_9CAEN</name>
<feature type="transmembrane region" description="Helical" evidence="9">
    <location>
        <begin position="276"/>
        <end position="296"/>
    </location>
</feature>
<feature type="transmembrane region" description="Helical" evidence="9">
    <location>
        <begin position="135"/>
        <end position="156"/>
    </location>
</feature>
<dbReference type="PRINTS" id="PR00237">
    <property type="entry name" value="GPCRRHODOPSN"/>
</dbReference>
<evidence type="ECO:0000256" key="5">
    <source>
        <dbReference type="ARBA" id="ARBA00023040"/>
    </source>
</evidence>
<dbReference type="AlphaFoldDB" id="A0ABD0K454"/>
<evidence type="ECO:0000259" key="10">
    <source>
        <dbReference type="PROSITE" id="PS50262"/>
    </source>
</evidence>
<dbReference type="CDD" id="cd00637">
    <property type="entry name" value="7tm_classA_rhodopsin-like"/>
    <property type="match status" value="1"/>
</dbReference>
<evidence type="ECO:0000256" key="7">
    <source>
        <dbReference type="ARBA" id="ARBA00023170"/>
    </source>
</evidence>
<keyword evidence="5" id="KW-0297">G-protein coupled receptor</keyword>
<keyword evidence="4 9" id="KW-1133">Transmembrane helix</keyword>
<keyword evidence="3 9" id="KW-0812">Transmembrane</keyword>
<evidence type="ECO:0000313" key="12">
    <source>
        <dbReference type="Proteomes" id="UP001519460"/>
    </source>
</evidence>
<keyword evidence="8" id="KW-0807">Transducer</keyword>
<evidence type="ECO:0000256" key="4">
    <source>
        <dbReference type="ARBA" id="ARBA00022989"/>
    </source>
</evidence>
<evidence type="ECO:0000313" key="11">
    <source>
        <dbReference type="EMBL" id="KAK7482034.1"/>
    </source>
</evidence>